<dbReference type="GO" id="GO:0003993">
    <property type="term" value="F:acid phosphatase activity"/>
    <property type="evidence" value="ECO:0007669"/>
    <property type="project" value="UniProtKB-EC"/>
</dbReference>
<dbReference type="PANTHER" id="PTHR11567">
    <property type="entry name" value="ACID PHOSPHATASE-RELATED"/>
    <property type="match status" value="1"/>
</dbReference>
<evidence type="ECO:0000256" key="6">
    <source>
        <dbReference type="ARBA" id="ARBA00041499"/>
    </source>
</evidence>
<evidence type="ECO:0000256" key="1">
    <source>
        <dbReference type="ARBA" id="ARBA00000032"/>
    </source>
</evidence>
<comment type="catalytic activity">
    <reaction evidence="4">
        <text>3-O-[beta-D-GlcA-(1-&gt;3)-beta-D-Gal-(1-&gt;3)-beta-D-Gal-(1-&gt;4)-beta-D-2-O-P-Xyl]-L-seryl-[protein] + H2O = 3-O-(beta-D-GlcA-(1-&gt;3)-beta-D-Gal-(1-&gt;3)-beta-D-Gal-(1-&gt;4)-beta-D-Xyl)-L-seryl-[protein] + phosphate</text>
        <dbReference type="Rhea" id="RHEA:56512"/>
        <dbReference type="Rhea" id="RHEA-COMP:12573"/>
        <dbReference type="Rhea" id="RHEA-COMP:14559"/>
        <dbReference type="ChEBI" id="CHEBI:15377"/>
        <dbReference type="ChEBI" id="CHEBI:43474"/>
        <dbReference type="ChEBI" id="CHEBI:132093"/>
        <dbReference type="ChEBI" id="CHEBI:140495"/>
    </reaction>
</comment>
<proteinExistence type="inferred from homology"/>
<dbReference type="GO" id="GO:0005794">
    <property type="term" value="C:Golgi apparatus"/>
    <property type="evidence" value="ECO:0007669"/>
    <property type="project" value="TreeGrafter"/>
</dbReference>
<dbReference type="PANTHER" id="PTHR11567:SF110">
    <property type="entry name" value="2-PHOSPHOXYLOSE PHOSPHATASE 1"/>
    <property type="match status" value="1"/>
</dbReference>
<reference evidence="7" key="1">
    <citation type="submission" date="2020-11" db="EMBL/GenBank/DDBJ databases">
        <authorList>
            <person name="Tran Van P."/>
        </authorList>
    </citation>
    <scope>NUCLEOTIDE SEQUENCE</scope>
</reference>
<dbReference type="InterPro" id="IPR033379">
    <property type="entry name" value="Acid_Pase_AS"/>
</dbReference>
<accession>A0A7R8VWM4</accession>
<dbReference type="GO" id="GO:0050650">
    <property type="term" value="P:chondroitin sulfate proteoglycan biosynthetic process"/>
    <property type="evidence" value="ECO:0007669"/>
    <property type="project" value="TreeGrafter"/>
</dbReference>
<dbReference type="EMBL" id="OA571539">
    <property type="protein sequence ID" value="CAD7204027.1"/>
    <property type="molecule type" value="Genomic_DNA"/>
</dbReference>
<evidence type="ECO:0000256" key="4">
    <source>
        <dbReference type="ARBA" id="ARBA00036311"/>
    </source>
</evidence>
<dbReference type="Gene3D" id="3.40.50.1240">
    <property type="entry name" value="Phosphoglycerate mutase-like"/>
    <property type="match status" value="1"/>
</dbReference>
<protein>
    <recommendedName>
        <fullName evidence="5">2-phosphoxylose phosphatase 1</fullName>
    </recommendedName>
    <alternativeName>
        <fullName evidence="6">Acid phosphatase-like protein 2</fullName>
    </alternativeName>
</protein>
<evidence type="ECO:0000256" key="2">
    <source>
        <dbReference type="ARBA" id="ARBA00005375"/>
    </source>
</evidence>
<comment type="similarity">
    <text evidence="2">Belongs to the histidine acid phosphatase family.</text>
</comment>
<keyword evidence="3" id="KW-0378">Hydrolase</keyword>
<dbReference type="Pfam" id="PF00328">
    <property type="entry name" value="His_Phos_2"/>
    <property type="match status" value="2"/>
</dbReference>
<comment type="catalytic activity">
    <reaction evidence="1">
        <text>a phosphate monoester + H2O = an alcohol + phosphate</text>
        <dbReference type="Rhea" id="RHEA:15017"/>
        <dbReference type="ChEBI" id="CHEBI:15377"/>
        <dbReference type="ChEBI" id="CHEBI:30879"/>
        <dbReference type="ChEBI" id="CHEBI:43474"/>
        <dbReference type="ChEBI" id="CHEBI:67140"/>
        <dbReference type="EC" id="3.1.3.2"/>
    </reaction>
</comment>
<name>A0A7R8VWM4_TIMDO</name>
<organism evidence="7">
    <name type="scientific">Timema douglasi</name>
    <name type="common">Walking stick</name>
    <dbReference type="NCBI Taxonomy" id="61478"/>
    <lineage>
        <taxon>Eukaryota</taxon>
        <taxon>Metazoa</taxon>
        <taxon>Ecdysozoa</taxon>
        <taxon>Arthropoda</taxon>
        <taxon>Hexapoda</taxon>
        <taxon>Insecta</taxon>
        <taxon>Pterygota</taxon>
        <taxon>Neoptera</taxon>
        <taxon>Polyneoptera</taxon>
        <taxon>Phasmatodea</taxon>
        <taxon>Timematodea</taxon>
        <taxon>Timematoidea</taxon>
        <taxon>Timematidae</taxon>
        <taxon>Timema</taxon>
    </lineage>
</organism>
<dbReference type="GO" id="GO:0006024">
    <property type="term" value="P:glycosaminoglycan biosynthetic process"/>
    <property type="evidence" value="ECO:0007669"/>
    <property type="project" value="TreeGrafter"/>
</dbReference>
<evidence type="ECO:0000256" key="3">
    <source>
        <dbReference type="ARBA" id="ARBA00022801"/>
    </source>
</evidence>
<dbReference type="PROSITE" id="PS00616">
    <property type="entry name" value="HIS_ACID_PHOSPHAT_1"/>
    <property type="match status" value="1"/>
</dbReference>
<sequence length="749" mass="84114">MAMWGNGGEGMYKYIGTEETISALKHLSNELPVRSFAKLLRPDIKMRRIFRLCNPPEDIVLGSEDTKTLLSARTDLCMSIVSCFTLGEAHVEADVETRSLRSVRNKSSRDVYIVWRLVVDQPNGYRIGQVHNNYILEGVLILLRHGDRGPLSHVRNISSVNCAGDLGSAAADGWDSDASYRSYELFLQNMTGRTTNFLSQLLGPFHGFPLLPAAECQLAQLTPVGAAQLLRIGHLLRTVYGDRLGGFNSTEDFLVYSTRYRRTVQSVVAFLYAFLSPEDLAKVALRESQSLTFCFNDCACAAAERFQRKFHAESTGHLRSHPAVGRLVRDAGAVVFELPDQALASDPHALRDALLAYVCHGAPLPCLDQPAPLQGLCVRVEHVTGLFAYTEWEARQYGKSGNLKRACLLKAYGLLRNIVSNVLRIISEGRPRVVVYSGHDKTLQYLVTALGFETDSPVAPHYGSRLVLEVYKSKTVKATSKKTKEAPIAKEFFFRLVYNGRDVTNRIQFCKGGMNLLVQPPKTINVTEVRHGNSSTSQTNVKKLPATYICPIESIVRFLHDDYFVSFNGTNFKDACLRRRRVHARYPTVLLVECLCTLAVLPFRSSNVCARSLSYRSARRMFVHAHCPTVPLVKCLCTLAILPFRLSNVCARSLSYRSAYKAANQHKQSHLRQPEVLPIAKIRPQRIAARRAREILCLMNDDIAIWLEENDVDTTDIPDINIQNENEVPDMPVINNIKEWVQRPWTQDD</sequence>
<dbReference type="AlphaFoldDB" id="A0A7R8VWM4"/>
<dbReference type="InterPro" id="IPR000560">
    <property type="entry name" value="His_Pase_clade-2"/>
</dbReference>
<gene>
    <name evidence="7" type="ORF">TDIB3V08_LOCUS10189</name>
</gene>
<dbReference type="InterPro" id="IPR029033">
    <property type="entry name" value="His_PPase_superfam"/>
</dbReference>
<evidence type="ECO:0000256" key="5">
    <source>
        <dbReference type="ARBA" id="ARBA00040357"/>
    </source>
</evidence>
<dbReference type="InterPro" id="IPR050645">
    <property type="entry name" value="Histidine_acid_phosphatase"/>
</dbReference>
<dbReference type="CDD" id="cd07061">
    <property type="entry name" value="HP_HAP_like"/>
    <property type="match status" value="1"/>
</dbReference>
<dbReference type="SUPFAM" id="SSF53254">
    <property type="entry name" value="Phosphoglycerate mutase-like"/>
    <property type="match status" value="1"/>
</dbReference>
<evidence type="ECO:0000313" key="7">
    <source>
        <dbReference type="EMBL" id="CAD7204027.1"/>
    </source>
</evidence>